<reference evidence="5" key="2">
    <citation type="journal article" date="2017" name="Plant Physiol. Biochem.">
        <title>Differential oxidative and antioxidative response of duckweed Lemna minor toward plant growth promoting/inhibiting bacteria.</title>
        <authorList>
            <person name="Ishizawa H."/>
            <person name="Kuroda M."/>
            <person name="Morikawa M."/>
            <person name="Ike M."/>
        </authorList>
    </citation>
    <scope>NUCLEOTIDE SEQUENCE [LARGE SCALE GENOMIC DNA]</scope>
    <source>
        <strain evidence="5">M6</strain>
    </source>
</reference>
<name>A0A3G9G9T3_9CAUL</name>
<keyword evidence="4" id="KW-0614">Plasmid</keyword>
<keyword evidence="2" id="KW-0456">Lyase</keyword>
<dbReference type="SUPFAM" id="SSF48230">
    <property type="entry name" value="Chondroitin AC/alginate lyase"/>
    <property type="match status" value="1"/>
</dbReference>
<evidence type="ECO:0000313" key="4">
    <source>
        <dbReference type="EMBL" id="BBF82725.1"/>
    </source>
</evidence>
<organism evidence="4 5">
    <name type="scientific">Asticcacaulis excentricus</name>
    <dbReference type="NCBI Taxonomy" id="78587"/>
    <lineage>
        <taxon>Bacteria</taxon>
        <taxon>Pseudomonadati</taxon>
        <taxon>Pseudomonadota</taxon>
        <taxon>Alphaproteobacteria</taxon>
        <taxon>Caulobacterales</taxon>
        <taxon>Caulobacteraceae</taxon>
        <taxon>Asticcacaulis</taxon>
    </lineage>
</organism>
<dbReference type="Proteomes" id="UP000278756">
    <property type="component" value="Plasmid pASEM-1"/>
</dbReference>
<reference evidence="5" key="1">
    <citation type="journal article" date="2017" name="Biotechnol. Biofuels">
        <title>Evaluation of environmental bacterial communities as a factor affecting the growth of duckweed Lemna minor.</title>
        <authorList>
            <person name="Ishizawa H."/>
            <person name="Kuroda M."/>
            <person name="Morikawa M."/>
            <person name="Ike M."/>
        </authorList>
    </citation>
    <scope>NUCLEOTIDE SEQUENCE [LARGE SCALE GENOMIC DNA]</scope>
    <source>
        <strain evidence="5">M6</strain>
    </source>
</reference>
<dbReference type="InterPro" id="IPR008929">
    <property type="entry name" value="Chondroitin_lyas"/>
</dbReference>
<accession>A0A3G9G9T3</accession>
<feature type="domain" description="Alginate lyase" evidence="3">
    <location>
        <begin position="1"/>
        <end position="183"/>
    </location>
</feature>
<dbReference type="AlphaFoldDB" id="A0A3G9G9T3"/>
<evidence type="ECO:0000259" key="3">
    <source>
        <dbReference type="Pfam" id="PF05426"/>
    </source>
</evidence>
<gene>
    <name evidence="4" type="ORF">EM6_3366</name>
</gene>
<keyword evidence="1" id="KW-0732">Signal</keyword>
<dbReference type="GO" id="GO:0042597">
    <property type="term" value="C:periplasmic space"/>
    <property type="evidence" value="ECO:0007669"/>
    <property type="project" value="InterPro"/>
</dbReference>
<dbReference type="EMBL" id="AP018829">
    <property type="protein sequence ID" value="BBF82725.1"/>
    <property type="molecule type" value="Genomic_DNA"/>
</dbReference>
<dbReference type="GO" id="GO:0016829">
    <property type="term" value="F:lyase activity"/>
    <property type="evidence" value="ECO:0007669"/>
    <property type="project" value="UniProtKB-KW"/>
</dbReference>
<dbReference type="Gene3D" id="1.50.10.100">
    <property type="entry name" value="Chondroitin AC/alginate lyase"/>
    <property type="match status" value="1"/>
</dbReference>
<proteinExistence type="predicted"/>
<evidence type="ECO:0000313" key="5">
    <source>
        <dbReference type="Proteomes" id="UP000278756"/>
    </source>
</evidence>
<evidence type="ECO:0000256" key="2">
    <source>
        <dbReference type="ARBA" id="ARBA00023239"/>
    </source>
</evidence>
<dbReference type="Pfam" id="PF05426">
    <property type="entry name" value="Alginate_lyase"/>
    <property type="match status" value="1"/>
</dbReference>
<dbReference type="InterPro" id="IPR008397">
    <property type="entry name" value="Alginate_lyase_dom"/>
</dbReference>
<geneLocation type="plasmid" evidence="5">
    <name>pasem-1 dna</name>
</geneLocation>
<sequence>MNPNVNFGQGVPGRTKGRAEGLIDMENLIGVIEGVGLLAPSGALTAKDTAGLQQWFSDMADWFVADPLGKEEAAALNNHAVHYDHQLITFALFAGRADLARQVAEAFTKRIDAQIAADGRQPKELERTRSQHYSYTNLSAMLDIAALSRCVGVDLWAHEGPQGQSLRTAVDFHAGFAGDGKPWAWKEISPEPEMVYQMLLKAAAATEDATLAAKAQTYAAEHSSERFVLRDGPAF</sequence>
<evidence type="ECO:0000256" key="1">
    <source>
        <dbReference type="ARBA" id="ARBA00022729"/>
    </source>
</evidence>
<protein>
    <submittedName>
        <fullName evidence="4">Probable exported protein</fullName>
    </submittedName>
</protein>